<feature type="signal peptide" evidence="1">
    <location>
        <begin position="1"/>
        <end position="37"/>
    </location>
</feature>
<comment type="caution">
    <text evidence="2">The sequence shown here is derived from an EMBL/GenBank/DDBJ whole genome shotgun (WGS) entry which is preliminary data.</text>
</comment>
<proteinExistence type="predicted"/>
<feature type="chain" id="PRO_5043314816" evidence="1">
    <location>
        <begin position="38"/>
        <end position="405"/>
    </location>
</feature>
<gene>
    <name evidence="2" type="ORF">CVIRNUC_000193</name>
</gene>
<accession>A0AAV1HPU2</accession>
<reference evidence="2 3" key="1">
    <citation type="submission" date="2023-10" db="EMBL/GenBank/DDBJ databases">
        <authorList>
            <person name="Maclean D."/>
            <person name="Macfadyen A."/>
        </authorList>
    </citation>
    <scope>NUCLEOTIDE SEQUENCE [LARGE SCALE GENOMIC DNA]</scope>
</reference>
<name>A0AAV1HPU2_9CHLO</name>
<sequence length="405" mass="45326">MRKQARQAFGSRHIPPKILQILILALCLCSLLTYSMASSVSPVKVKLSKALADAVKVNYMRKGTVSISPAISVSAGDGAASSCDVPYPVHPISFALPEEKFVRQHQIVKRRVIATVVPGRTHTYIHADEQEYYDSYTESLFGLTWQKAGWDCMRHYEIIASGALPYMPDIEHLPSGTMFRFPREVMKQILRMPGVNHSAIAAGELDDDAQLIDDHFDLVAYEAMLNTFLNYTRSYLSTTGMAEYILQTAGFAIHAPLRILFLGGNLTDYQAEAILHGLRALFGNKVVDIPKRHWLYWRSSRAEEHLARQGLYGKGFSYAFTMPDLSVDRTAIEARIKRRQFDVVIYGTAAVSPLPYLDLVTNVYSAREIIFVDGSDNGAPEIDSLFAEVCGGRGICFRRELQCKM</sequence>
<evidence type="ECO:0000313" key="2">
    <source>
        <dbReference type="EMBL" id="CAK0732862.1"/>
    </source>
</evidence>
<evidence type="ECO:0000313" key="3">
    <source>
        <dbReference type="Proteomes" id="UP001314263"/>
    </source>
</evidence>
<protein>
    <submittedName>
        <fullName evidence="2">Uncharacterized protein</fullName>
    </submittedName>
</protein>
<keyword evidence="3" id="KW-1185">Reference proteome</keyword>
<evidence type="ECO:0000256" key="1">
    <source>
        <dbReference type="SAM" id="SignalP"/>
    </source>
</evidence>
<keyword evidence="1" id="KW-0732">Signal</keyword>
<dbReference type="EMBL" id="CAUYUE010000001">
    <property type="protein sequence ID" value="CAK0732862.1"/>
    <property type="molecule type" value="Genomic_DNA"/>
</dbReference>
<organism evidence="2 3">
    <name type="scientific">Coccomyxa viridis</name>
    <dbReference type="NCBI Taxonomy" id="1274662"/>
    <lineage>
        <taxon>Eukaryota</taxon>
        <taxon>Viridiplantae</taxon>
        <taxon>Chlorophyta</taxon>
        <taxon>core chlorophytes</taxon>
        <taxon>Trebouxiophyceae</taxon>
        <taxon>Trebouxiophyceae incertae sedis</taxon>
        <taxon>Coccomyxaceae</taxon>
        <taxon>Coccomyxa</taxon>
    </lineage>
</organism>
<dbReference type="Proteomes" id="UP001314263">
    <property type="component" value="Unassembled WGS sequence"/>
</dbReference>
<dbReference type="AlphaFoldDB" id="A0AAV1HPU2"/>